<dbReference type="GO" id="GO:0046872">
    <property type="term" value="F:metal ion binding"/>
    <property type="evidence" value="ECO:0007669"/>
    <property type="project" value="UniProtKB-KW"/>
</dbReference>
<dbReference type="Pfam" id="PF14815">
    <property type="entry name" value="NUDIX_4"/>
    <property type="match status" value="1"/>
</dbReference>
<evidence type="ECO:0000256" key="6">
    <source>
        <dbReference type="ARBA" id="ARBA00022485"/>
    </source>
</evidence>
<evidence type="ECO:0000256" key="5">
    <source>
        <dbReference type="ARBA" id="ARBA00022023"/>
    </source>
</evidence>
<keyword evidence="9 15" id="KW-0378">Hydrolase</keyword>
<evidence type="ECO:0000256" key="8">
    <source>
        <dbReference type="ARBA" id="ARBA00022763"/>
    </source>
</evidence>
<evidence type="ECO:0000256" key="11">
    <source>
        <dbReference type="ARBA" id="ARBA00023014"/>
    </source>
</evidence>
<keyword evidence="6" id="KW-0004">4Fe-4S</keyword>
<keyword evidence="13 15" id="KW-0326">Glycosidase</keyword>
<dbReference type="Gene3D" id="3.90.79.10">
    <property type="entry name" value="Nucleoside Triphosphate Pyrophosphohydrolase"/>
    <property type="match status" value="1"/>
</dbReference>
<comment type="cofactor">
    <cofactor evidence="2">
        <name>[4Fe-4S] cluster</name>
        <dbReference type="ChEBI" id="CHEBI:49883"/>
    </cofactor>
</comment>
<dbReference type="PANTHER" id="PTHR42944">
    <property type="entry name" value="ADENINE DNA GLYCOSYLASE"/>
    <property type="match status" value="1"/>
</dbReference>
<dbReference type="GO" id="GO:0006298">
    <property type="term" value="P:mismatch repair"/>
    <property type="evidence" value="ECO:0007669"/>
    <property type="project" value="TreeGrafter"/>
</dbReference>
<dbReference type="EMBL" id="CP131061">
    <property type="protein sequence ID" value="WNY27460.1"/>
    <property type="molecule type" value="Genomic_DNA"/>
</dbReference>
<evidence type="ECO:0000256" key="4">
    <source>
        <dbReference type="ARBA" id="ARBA00012045"/>
    </source>
</evidence>
<comment type="catalytic activity">
    <reaction evidence="1">
        <text>Hydrolyzes free adenine bases from 7,8-dihydro-8-oxoguanine:adenine mismatched double-stranded DNA, leaving an apurinic site.</text>
        <dbReference type="EC" id="3.2.2.31"/>
    </reaction>
</comment>
<dbReference type="FunFam" id="1.10.340.30:FF:000002">
    <property type="entry name" value="Adenine DNA glycosylase"/>
    <property type="match status" value="1"/>
</dbReference>
<evidence type="ECO:0000256" key="12">
    <source>
        <dbReference type="ARBA" id="ARBA00023204"/>
    </source>
</evidence>
<keyword evidence="11" id="KW-0411">Iron-sulfur</keyword>
<dbReference type="CDD" id="cd00056">
    <property type="entry name" value="ENDO3c"/>
    <property type="match status" value="1"/>
</dbReference>
<evidence type="ECO:0000256" key="13">
    <source>
        <dbReference type="ARBA" id="ARBA00023295"/>
    </source>
</evidence>
<dbReference type="InterPro" id="IPR015797">
    <property type="entry name" value="NUDIX_hydrolase-like_dom_sf"/>
</dbReference>
<dbReference type="Gene3D" id="1.10.1670.10">
    <property type="entry name" value="Helix-hairpin-Helix base-excision DNA repair enzymes (C-terminal)"/>
    <property type="match status" value="1"/>
</dbReference>
<dbReference type="Proteomes" id="UP001304970">
    <property type="component" value="Chromosome"/>
</dbReference>
<dbReference type="SMART" id="SM00478">
    <property type="entry name" value="ENDO3c"/>
    <property type="match status" value="1"/>
</dbReference>
<evidence type="ECO:0000256" key="1">
    <source>
        <dbReference type="ARBA" id="ARBA00000843"/>
    </source>
</evidence>
<dbReference type="NCBIfam" id="TIGR01084">
    <property type="entry name" value="mutY"/>
    <property type="match status" value="1"/>
</dbReference>
<keyword evidence="10" id="KW-0408">Iron</keyword>
<dbReference type="GO" id="GO:0034039">
    <property type="term" value="F:8-oxo-7,8-dihydroguanine DNA N-glycosylase activity"/>
    <property type="evidence" value="ECO:0007669"/>
    <property type="project" value="TreeGrafter"/>
</dbReference>
<evidence type="ECO:0000256" key="7">
    <source>
        <dbReference type="ARBA" id="ARBA00022723"/>
    </source>
</evidence>
<dbReference type="SUPFAM" id="SSF48150">
    <property type="entry name" value="DNA-glycosylase"/>
    <property type="match status" value="1"/>
</dbReference>
<dbReference type="PANTHER" id="PTHR42944:SF1">
    <property type="entry name" value="ADENINE DNA GLYCOSYLASE"/>
    <property type="match status" value="1"/>
</dbReference>
<dbReference type="InterPro" id="IPR004036">
    <property type="entry name" value="Endonuclease-III-like_CS2"/>
</dbReference>
<dbReference type="GO" id="GO:0035485">
    <property type="term" value="F:adenine/guanine mispair binding"/>
    <property type="evidence" value="ECO:0007669"/>
    <property type="project" value="TreeGrafter"/>
</dbReference>
<dbReference type="SUPFAM" id="SSF55811">
    <property type="entry name" value="Nudix"/>
    <property type="match status" value="1"/>
</dbReference>
<dbReference type="GO" id="GO:0051539">
    <property type="term" value="F:4 iron, 4 sulfur cluster binding"/>
    <property type="evidence" value="ECO:0007669"/>
    <property type="project" value="UniProtKB-KW"/>
</dbReference>
<dbReference type="Pfam" id="PF00730">
    <property type="entry name" value="HhH-GPD"/>
    <property type="match status" value="1"/>
</dbReference>
<dbReference type="Pfam" id="PF10576">
    <property type="entry name" value="EndIII_4Fe-2S"/>
    <property type="match status" value="1"/>
</dbReference>
<dbReference type="Pfam" id="PF00633">
    <property type="entry name" value="HHH"/>
    <property type="match status" value="1"/>
</dbReference>
<dbReference type="InterPro" id="IPR044298">
    <property type="entry name" value="MIG/MutY"/>
</dbReference>
<reference evidence="15 16" key="1">
    <citation type="submission" date="2023-07" db="EMBL/GenBank/DDBJ databases">
        <title>Closed genome sequence of Methanosarcinaceae archaeon Am2.</title>
        <authorList>
            <person name="Poehlein A."/>
            <person name="Protasov E."/>
            <person name="Platt K."/>
            <person name="Reeh H."/>
            <person name="Daniel R."/>
            <person name="Brune A."/>
        </authorList>
    </citation>
    <scope>NUCLEOTIDE SEQUENCE [LARGE SCALE GENOMIC DNA]</scope>
    <source>
        <strain evidence="15 16">Am2</strain>
    </source>
</reference>
<gene>
    <name evidence="15" type="primary">mutY</name>
    <name evidence="15" type="ORF">MsAm2_12570</name>
</gene>
<accession>A0AA96V7W8</accession>
<organism evidence="15 16">
    <name type="scientific">Methanolapillus ohkumae</name>
    <dbReference type="NCBI Taxonomy" id="3028298"/>
    <lineage>
        <taxon>Archaea</taxon>
        <taxon>Methanobacteriati</taxon>
        <taxon>Methanobacteriota</taxon>
        <taxon>Stenosarchaea group</taxon>
        <taxon>Methanomicrobia</taxon>
        <taxon>Methanosarcinales</taxon>
        <taxon>Methanosarcinaceae</taxon>
        <taxon>Methanolapillus</taxon>
    </lineage>
</organism>
<dbReference type="InterPro" id="IPR000445">
    <property type="entry name" value="HhH_motif"/>
</dbReference>
<dbReference type="GeneID" id="89228684"/>
<evidence type="ECO:0000313" key="15">
    <source>
        <dbReference type="EMBL" id="WNY27460.1"/>
    </source>
</evidence>
<dbReference type="InterPro" id="IPR003651">
    <property type="entry name" value="Endonuclease3_FeS-loop_motif"/>
</dbReference>
<sequence>MAKKSISTSSVSDSASVLDISSKLLSWYDVYGRDLPWRVVGAHPNPYVVWVSEIMLQQTTVQTVIPYFYKFMERFPTIEILADADIEDVLLLWQGLGYYTRAKKLHECAQRVVSDFGGKFPKTYAELLKLPGIGPYTAASISSLAFDKPEAVVDGNVIRVISRLYSMTEELDQIKPEISKRARQMMPQRRAADYTSAIMDLGATVCTPKNPVCESCPLQSDCGAKQKNLVGEIPKIVPLKKVQKSGPLFWIENESGSVYICKRHEGLLSGLWEFPWMAEETTKDMPPAFNFPFESDWIFTKKSIRHTFTHIQLSLFIYRTKTNEQDPDFLVFQKKTGGSFVPQNDFKDYPFSTLMKKVIHETEDAKNKKMASKKTEFKDMNLKKTEFKDMNLKKTEKPKIEKPKIEKPKIEKLKIEKPKTEKIIKQISDF</sequence>
<dbReference type="InterPro" id="IPR003265">
    <property type="entry name" value="HhH-GPD_domain"/>
</dbReference>
<dbReference type="RefSeq" id="WP_338097434.1">
    <property type="nucleotide sequence ID" value="NZ_CP131061.1"/>
</dbReference>
<dbReference type="CDD" id="cd03431">
    <property type="entry name" value="NUDIX_DNA_Glycosylase_C-MutY"/>
    <property type="match status" value="1"/>
</dbReference>
<dbReference type="PROSITE" id="PS01155">
    <property type="entry name" value="ENDONUCLEASE_III_2"/>
    <property type="match status" value="1"/>
</dbReference>
<keyword evidence="16" id="KW-1185">Reference proteome</keyword>
<evidence type="ECO:0000256" key="10">
    <source>
        <dbReference type="ARBA" id="ARBA00023004"/>
    </source>
</evidence>
<evidence type="ECO:0000313" key="16">
    <source>
        <dbReference type="Proteomes" id="UP001304970"/>
    </source>
</evidence>
<dbReference type="Gene3D" id="1.10.340.30">
    <property type="entry name" value="Hypothetical protein, domain 2"/>
    <property type="match status" value="1"/>
</dbReference>
<evidence type="ECO:0000256" key="2">
    <source>
        <dbReference type="ARBA" id="ARBA00001966"/>
    </source>
</evidence>
<dbReference type="AlphaFoldDB" id="A0AA96V7W8"/>
<evidence type="ECO:0000256" key="9">
    <source>
        <dbReference type="ARBA" id="ARBA00022801"/>
    </source>
</evidence>
<keyword evidence="7" id="KW-0479">Metal-binding</keyword>
<dbReference type="GO" id="GO:0032357">
    <property type="term" value="F:oxidized purine DNA binding"/>
    <property type="evidence" value="ECO:0007669"/>
    <property type="project" value="TreeGrafter"/>
</dbReference>
<dbReference type="EC" id="3.2.2.31" evidence="4"/>
<dbReference type="SMART" id="SM00525">
    <property type="entry name" value="FES"/>
    <property type="match status" value="1"/>
</dbReference>
<comment type="similarity">
    <text evidence="3">Belongs to the Nth/MutY family.</text>
</comment>
<keyword evidence="8" id="KW-0227">DNA damage</keyword>
<feature type="domain" description="HhH-GPD" evidence="14">
    <location>
        <begin position="55"/>
        <end position="204"/>
    </location>
</feature>
<name>A0AA96V7W8_9EURY</name>
<keyword evidence="12" id="KW-0234">DNA repair</keyword>
<dbReference type="InterPro" id="IPR023170">
    <property type="entry name" value="HhH_base_excis_C"/>
</dbReference>
<dbReference type="InterPro" id="IPR029119">
    <property type="entry name" value="MutY_C"/>
</dbReference>
<dbReference type="GO" id="GO:0000701">
    <property type="term" value="F:purine-specific mismatch base pair DNA N-glycosylase activity"/>
    <property type="evidence" value="ECO:0007669"/>
    <property type="project" value="UniProtKB-EC"/>
</dbReference>
<proteinExistence type="inferred from homology"/>
<evidence type="ECO:0000256" key="3">
    <source>
        <dbReference type="ARBA" id="ARBA00008343"/>
    </source>
</evidence>
<protein>
    <recommendedName>
        <fullName evidence="5">Adenine DNA glycosylase</fullName>
        <ecNumber evidence="4">3.2.2.31</ecNumber>
    </recommendedName>
</protein>
<dbReference type="InterPro" id="IPR005760">
    <property type="entry name" value="A/G_AdeGlyc_MutY"/>
</dbReference>
<dbReference type="InterPro" id="IPR011257">
    <property type="entry name" value="DNA_glycosylase"/>
</dbReference>
<evidence type="ECO:0000259" key="14">
    <source>
        <dbReference type="SMART" id="SM00478"/>
    </source>
</evidence>
<dbReference type="GO" id="GO:0006284">
    <property type="term" value="P:base-excision repair"/>
    <property type="evidence" value="ECO:0007669"/>
    <property type="project" value="InterPro"/>
</dbReference>